<proteinExistence type="predicted"/>
<protein>
    <submittedName>
        <fullName evidence="1">Uncharacterized protein</fullName>
    </submittedName>
</protein>
<accession>A0A6J4T7W4</accession>
<reference evidence="1" key="1">
    <citation type="submission" date="2020-02" db="EMBL/GenBank/DDBJ databases">
        <authorList>
            <person name="Meier V. D."/>
        </authorList>
    </citation>
    <scope>NUCLEOTIDE SEQUENCE</scope>
    <source>
        <strain evidence="1">AVDCRST_MAG39</strain>
    </source>
</reference>
<organism evidence="1">
    <name type="scientific">uncultured Sphingomonadaceae bacterium</name>
    <dbReference type="NCBI Taxonomy" id="169976"/>
    <lineage>
        <taxon>Bacteria</taxon>
        <taxon>Pseudomonadati</taxon>
        <taxon>Pseudomonadota</taxon>
        <taxon>Alphaproteobacteria</taxon>
        <taxon>Sphingomonadales</taxon>
        <taxon>Sphingomonadaceae</taxon>
        <taxon>environmental samples</taxon>
    </lineage>
</organism>
<dbReference type="EMBL" id="CADCVW010000095">
    <property type="protein sequence ID" value="CAA9515631.1"/>
    <property type="molecule type" value="Genomic_DNA"/>
</dbReference>
<dbReference type="AlphaFoldDB" id="A0A6J4T7W4"/>
<gene>
    <name evidence="1" type="ORF">AVDCRST_MAG39-2430</name>
</gene>
<name>A0A6J4T7W4_9SPHN</name>
<sequence length="47" mass="5294">MRPRTDEARHHLGAGVALRLALKRLQVGDGRDGDDRLVQFGFDHARL</sequence>
<evidence type="ECO:0000313" key="1">
    <source>
        <dbReference type="EMBL" id="CAA9515631.1"/>
    </source>
</evidence>